<dbReference type="InterPro" id="IPR039418">
    <property type="entry name" value="LexA-like"/>
</dbReference>
<evidence type="ECO:0000256" key="1">
    <source>
        <dbReference type="ARBA" id="ARBA00023015"/>
    </source>
</evidence>
<dbReference type="RefSeq" id="WP_311822669.1">
    <property type="nucleotide sequence ID" value="NZ_JARPWH010000040.1"/>
</dbReference>
<dbReference type="EMBL" id="JARPWH010000040">
    <property type="protein sequence ID" value="MDT2403117.1"/>
    <property type="molecule type" value="Genomic_DNA"/>
</dbReference>
<evidence type="ECO:0000259" key="4">
    <source>
        <dbReference type="PROSITE" id="PS50943"/>
    </source>
</evidence>
<dbReference type="SMART" id="SM00530">
    <property type="entry name" value="HTH_XRE"/>
    <property type="match status" value="1"/>
</dbReference>
<feature type="domain" description="HTH cro/C1-type" evidence="4">
    <location>
        <begin position="38"/>
        <end position="72"/>
    </location>
</feature>
<dbReference type="CDD" id="cd00093">
    <property type="entry name" value="HTH_XRE"/>
    <property type="match status" value="1"/>
</dbReference>
<dbReference type="Proteomes" id="UP001260773">
    <property type="component" value="Unassembled WGS sequence"/>
</dbReference>
<dbReference type="PROSITE" id="PS50943">
    <property type="entry name" value="HTH_CROC1"/>
    <property type="match status" value="1"/>
</dbReference>
<comment type="caution">
    <text evidence="5">The sequence shown here is derived from an EMBL/GenBank/DDBJ whole genome shotgun (WGS) entry which is preliminary data.</text>
</comment>
<dbReference type="PANTHER" id="PTHR40661:SF1">
    <property type="entry name" value="HTH CRO_C1-TYPE DOMAIN-CONTAINING PROTEIN"/>
    <property type="match status" value="1"/>
</dbReference>
<dbReference type="PANTHER" id="PTHR40661">
    <property type="match status" value="1"/>
</dbReference>
<dbReference type="InterPro" id="IPR015927">
    <property type="entry name" value="Peptidase_S24_S26A/B/C"/>
</dbReference>
<dbReference type="InterPro" id="IPR001387">
    <property type="entry name" value="Cro/C1-type_HTH"/>
</dbReference>
<protein>
    <submittedName>
        <fullName evidence="5">S24 family peptidase</fullName>
    </submittedName>
</protein>
<keyword evidence="3" id="KW-0804">Transcription</keyword>
<dbReference type="SUPFAM" id="SSF47413">
    <property type="entry name" value="lambda repressor-like DNA-binding domains"/>
    <property type="match status" value="1"/>
</dbReference>
<reference evidence="5" key="1">
    <citation type="submission" date="2023-03" db="EMBL/GenBank/DDBJ databases">
        <authorList>
            <person name="Shen W."/>
            <person name="Cai J."/>
        </authorList>
    </citation>
    <scope>NUCLEOTIDE SEQUENCE</scope>
    <source>
        <strain evidence="5">P33-2</strain>
    </source>
</reference>
<dbReference type="SUPFAM" id="SSF51306">
    <property type="entry name" value="LexA/Signal peptidase"/>
    <property type="match status" value="1"/>
</dbReference>
<dbReference type="Gene3D" id="2.10.109.10">
    <property type="entry name" value="Umud Fragment, subunit A"/>
    <property type="match status" value="1"/>
</dbReference>
<keyword evidence="2" id="KW-0238">DNA-binding</keyword>
<keyword evidence="1" id="KW-0805">Transcription regulation</keyword>
<dbReference type="AlphaFoldDB" id="A0AAW8RT35"/>
<proteinExistence type="predicted"/>
<dbReference type="Gene3D" id="1.10.260.40">
    <property type="entry name" value="lambda repressor-like DNA-binding domains"/>
    <property type="match status" value="1"/>
</dbReference>
<evidence type="ECO:0000313" key="6">
    <source>
        <dbReference type="Proteomes" id="UP001260773"/>
    </source>
</evidence>
<sequence length="247" mass="28204">MKQTTQQRLNQLMSERNLKQVDILNMSLPLQKETGIKMSKSHLSQYVNGKSQPDQHKLYLLAKTLNVSEAWLLGYDVPKEDREFGIPAIETIYKQLNPERQTKVYNFAEQQLEEQNSNVVHFPKKEKLPTIKNSASAANPTELVYGDTVVEEEEFERVPSSADFAVPIIGDSMEPVIRNGQFVFVKEQPDVEDGEIAIVEIDGDGVTCKEVFKDYENQSIILRSINELYEDRVVSPEQIRIIGKVVF</sequence>
<dbReference type="InterPro" id="IPR010982">
    <property type="entry name" value="Lambda_DNA-bd_dom_sf"/>
</dbReference>
<dbReference type="InterPro" id="IPR036286">
    <property type="entry name" value="LexA/Signal_pep-like_sf"/>
</dbReference>
<gene>
    <name evidence="5" type="ORF">P7D43_12130</name>
</gene>
<evidence type="ECO:0000256" key="2">
    <source>
        <dbReference type="ARBA" id="ARBA00023125"/>
    </source>
</evidence>
<dbReference type="CDD" id="cd06529">
    <property type="entry name" value="S24_LexA-like"/>
    <property type="match status" value="1"/>
</dbReference>
<dbReference type="GO" id="GO:0003677">
    <property type="term" value="F:DNA binding"/>
    <property type="evidence" value="ECO:0007669"/>
    <property type="project" value="UniProtKB-KW"/>
</dbReference>
<evidence type="ECO:0000256" key="3">
    <source>
        <dbReference type="ARBA" id="ARBA00023163"/>
    </source>
</evidence>
<dbReference type="Pfam" id="PF00717">
    <property type="entry name" value="Peptidase_S24"/>
    <property type="match status" value="1"/>
</dbReference>
<organism evidence="5 6">
    <name type="scientific">Enterococcus avium</name>
    <name type="common">Streptococcus avium</name>
    <dbReference type="NCBI Taxonomy" id="33945"/>
    <lineage>
        <taxon>Bacteria</taxon>
        <taxon>Bacillati</taxon>
        <taxon>Bacillota</taxon>
        <taxon>Bacilli</taxon>
        <taxon>Lactobacillales</taxon>
        <taxon>Enterococcaceae</taxon>
        <taxon>Enterococcus</taxon>
    </lineage>
</organism>
<accession>A0AAW8RT35</accession>
<name>A0AAW8RT35_ENTAV</name>
<dbReference type="Pfam" id="PF01381">
    <property type="entry name" value="HTH_3"/>
    <property type="match status" value="1"/>
</dbReference>
<evidence type="ECO:0000313" key="5">
    <source>
        <dbReference type="EMBL" id="MDT2403117.1"/>
    </source>
</evidence>